<evidence type="ECO:0000313" key="3">
    <source>
        <dbReference type="Proteomes" id="UP000183567"/>
    </source>
</evidence>
<comment type="caution">
    <text evidence="2">The sequence shown here is derived from an EMBL/GenBank/DDBJ whole genome shotgun (WGS) entry which is preliminary data.</text>
</comment>
<evidence type="ECO:0000256" key="1">
    <source>
        <dbReference type="SAM" id="SignalP"/>
    </source>
</evidence>
<name>A0A1J8QFC0_9AGAM</name>
<sequence>MRATISFFATFFAFANAANVPVAHTADFEVCSTFNCLAPSTVESRVVAFGGEYELIGLDTADAKEIECIPDNLHSWDGATSTYSCITEEASGVHSAVEDISISHSSNSHSSDGDGNFY</sequence>
<dbReference type="AlphaFoldDB" id="A0A1J8QFC0"/>
<evidence type="ECO:0008006" key="4">
    <source>
        <dbReference type="Google" id="ProtNLM"/>
    </source>
</evidence>
<dbReference type="Proteomes" id="UP000183567">
    <property type="component" value="Unassembled WGS sequence"/>
</dbReference>
<keyword evidence="3" id="KW-1185">Reference proteome</keyword>
<proteinExistence type="predicted"/>
<organism evidence="2 3">
    <name type="scientific">Rhizopogon vesiculosus</name>
    <dbReference type="NCBI Taxonomy" id="180088"/>
    <lineage>
        <taxon>Eukaryota</taxon>
        <taxon>Fungi</taxon>
        <taxon>Dikarya</taxon>
        <taxon>Basidiomycota</taxon>
        <taxon>Agaricomycotina</taxon>
        <taxon>Agaricomycetes</taxon>
        <taxon>Agaricomycetidae</taxon>
        <taxon>Boletales</taxon>
        <taxon>Suillineae</taxon>
        <taxon>Rhizopogonaceae</taxon>
        <taxon>Rhizopogon</taxon>
    </lineage>
</organism>
<evidence type="ECO:0000313" key="2">
    <source>
        <dbReference type="EMBL" id="OJA18643.1"/>
    </source>
</evidence>
<reference evidence="2 3" key="1">
    <citation type="submission" date="2016-03" db="EMBL/GenBank/DDBJ databases">
        <title>Comparative genomics of the ectomycorrhizal sister species Rhizopogon vinicolor and Rhizopogon vesiculosus (Basidiomycota: Boletales) reveals a divergence of the mating type B locus.</title>
        <authorList>
            <person name="Mujic A.B."/>
            <person name="Kuo A."/>
            <person name="Tritt A."/>
            <person name="Lipzen A."/>
            <person name="Chen C."/>
            <person name="Johnson J."/>
            <person name="Sharma A."/>
            <person name="Barry K."/>
            <person name="Grigoriev I.V."/>
            <person name="Spatafora J.W."/>
        </authorList>
    </citation>
    <scope>NUCLEOTIDE SEQUENCE [LARGE SCALE GENOMIC DNA]</scope>
    <source>
        <strain evidence="2 3">AM-OR11-056</strain>
    </source>
</reference>
<feature type="chain" id="PRO_5012498609" description="Ig-like domain-containing protein" evidence="1">
    <location>
        <begin position="18"/>
        <end position="118"/>
    </location>
</feature>
<feature type="signal peptide" evidence="1">
    <location>
        <begin position="1"/>
        <end position="17"/>
    </location>
</feature>
<protein>
    <recommendedName>
        <fullName evidence="4">Ig-like domain-containing protein</fullName>
    </recommendedName>
</protein>
<accession>A0A1J8QFC0</accession>
<dbReference type="EMBL" id="LVVM01001398">
    <property type="protein sequence ID" value="OJA18643.1"/>
    <property type="molecule type" value="Genomic_DNA"/>
</dbReference>
<keyword evidence="1" id="KW-0732">Signal</keyword>
<gene>
    <name evidence="2" type="ORF">AZE42_13318</name>
</gene>